<dbReference type="PROSITE" id="PS50102">
    <property type="entry name" value="RRM"/>
    <property type="match status" value="1"/>
</dbReference>
<evidence type="ECO:0000256" key="1">
    <source>
        <dbReference type="ARBA" id="ARBA00022884"/>
    </source>
</evidence>
<feature type="region of interest" description="Disordered" evidence="3">
    <location>
        <begin position="690"/>
        <end position="758"/>
    </location>
</feature>
<keyword evidence="1 2" id="KW-0694">RNA-binding</keyword>
<dbReference type="Proteomes" id="UP000187013">
    <property type="component" value="Unassembled WGS sequence"/>
</dbReference>
<dbReference type="SUPFAM" id="SSF52954">
    <property type="entry name" value="Class II aaRS ABD-related"/>
    <property type="match status" value="1"/>
</dbReference>
<feature type="region of interest" description="Disordered" evidence="3">
    <location>
        <begin position="609"/>
        <end position="641"/>
    </location>
</feature>
<feature type="compositionally biased region" description="Polar residues" evidence="3">
    <location>
        <begin position="741"/>
        <end position="750"/>
    </location>
</feature>
<feature type="compositionally biased region" description="Polar residues" evidence="3">
    <location>
        <begin position="13"/>
        <end position="29"/>
    </location>
</feature>
<evidence type="ECO:0000259" key="4">
    <source>
        <dbReference type="PROSITE" id="PS50102"/>
    </source>
</evidence>
<evidence type="ECO:0000313" key="6">
    <source>
        <dbReference type="Proteomes" id="UP000187013"/>
    </source>
</evidence>
<proteinExistence type="predicted"/>
<dbReference type="InterPro" id="IPR012677">
    <property type="entry name" value="Nucleotide-bd_a/b_plait_sf"/>
</dbReference>
<dbReference type="GO" id="GO:0003723">
    <property type="term" value="F:RNA binding"/>
    <property type="evidence" value="ECO:0007669"/>
    <property type="project" value="UniProtKB-UniRule"/>
</dbReference>
<name>A0A1Q3A5B7_ZYGRO</name>
<dbReference type="InterPro" id="IPR000504">
    <property type="entry name" value="RRM_dom"/>
</dbReference>
<comment type="caution">
    <text evidence="5">The sequence shown here is derived from an EMBL/GenBank/DDBJ whole genome shotgun (WGS) entry which is preliminary data.</text>
</comment>
<feature type="compositionally biased region" description="Basic and acidic residues" evidence="3">
    <location>
        <begin position="65"/>
        <end position="76"/>
    </location>
</feature>
<feature type="compositionally biased region" description="Basic and acidic residues" evidence="3">
    <location>
        <begin position="96"/>
        <end position="130"/>
    </location>
</feature>
<dbReference type="InterPro" id="IPR036621">
    <property type="entry name" value="Anticodon-bd_dom_sf"/>
</dbReference>
<dbReference type="PANTHER" id="PTHR13968">
    <property type="entry name" value="HETEROGENEOUS NUCLEAR RIBONUCLEOPROTEIN"/>
    <property type="match status" value="1"/>
</dbReference>
<dbReference type="AlphaFoldDB" id="A0A1Q3A5B7"/>
<evidence type="ECO:0000256" key="3">
    <source>
        <dbReference type="SAM" id="MobiDB-lite"/>
    </source>
</evidence>
<feature type="compositionally biased region" description="Acidic residues" evidence="3">
    <location>
        <begin position="51"/>
        <end position="64"/>
    </location>
</feature>
<evidence type="ECO:0000313" key="5">
    <source>
        <dbReference type="EMBL" id="GAV50925.1"/>
    </source>
</evidence>
<feature type="compositionally biased region" description="Low complexity" evidence="3">
    <location>
        <begin position="690"/>
        <end position="721"/>
    </location>
</feature>
<organism evidence="5 6">
    <name type="scientific">Zygosaccharomyces rouxii</name>
    <dbReference type="NCBI Taxonomy" id="4956"/>
    <lineage>
        <taxon>Eukaryota</taxon>
        <taxon>Fungi</taxon>
        <taxon>Dikarya</taxon>
        <taxon>Ascomycota</taxon>
        <taxon>Saccharomycotina</taxon>
        <taxon>Saccharomycetes</taxon>
        <taxon>Saccharomycetales</taxon>
        <taxon>Saccharomycetaceae</taxon>
        <taxon>Zygosaccharomyces</taxon>
    </lineage>
</organism>
<reference evidence="5 6" key="1">
    <citation type="submission" date="2016-08" db="EMBL/GenBank/DDBJ databases">
        <title>Draft genome sequence of allopolyploid Zygosaccharomyces rouxii.</title>
        <authorList>
            <person name="Watanabe J."/>
            <person name="Uehara K."/>
            <person name="Mogi Y."/>
            <person name="Tsukioka Y."/>
        </authorList>
    </citation>
    <scope>NUCLEOTIDE SEQUENCE [LARGE SCALE GENOMIC DNA]</scope>
    <source>
        <strain evidence="5 6">NBRC 110957</strain>
    </source>
</reference>
<feature type="region of interest" description="Disordered" evidence="3">
    <location>
        <begin position="382"/>
        <end position="403"/>
    </location>
</feature>
<gene>
    <name evidence="5" type="ORF">ZYGR_0AD01080</name>
</gene>
<dbReference type="SUPFAM" id="SSF54928">
    <property type="entry name" value="RNA-binding domain, RBD"/>
    <property type="match status" value="1"/>
</dbReference>
<dbReference type="Gene3D" id="3.30.70.330">
    <property type="match status" value="1"/>
</dbReference>
<dbReference type="EMBL" id="BDGX01000030">
    <property type="protein sequence ID" value="GAV50925.1"/>
    <property type="molecule type" value="Genomic_DNA"/>
</dbReference>
<dbReference type="OrthoDB" id="10044938at2759"/>
<protein>
    <recommendedName>
        <fullName evidence="4">RRM domain-containing protein</fullName>
    </recommendedName>
</protein>
<feature type="compositionally biased region" description="Low complexity" evidence="3">
    <location>
        <begin position="731"/>
        <end position="740"/>
    </location>
</feature>
<feature type="region of interest" description="Disordered" evidence="3">
    <location>
        <begin position="234"/>
        <end position="277"/>
    </location>
</feature>
<dbReference type="InterPro" id="IPR051186">
    <property type="entry name" value="RRM_HNRPC/RALY_subfam"/>
</dbReference>
<dbReference type="Pfam" id="PF00076">
    <property type="entry name" value="RRM_1"/>
    <property type="match status" value="1"/>
</dbReference>
<accession>A0A1Q3A5B7</accession>
<dbReference type="InterPro" id="IPR034167">
    <property type="entry name" value="Nab3_RRM"/>
</dbReference>
<sequence>MSDNNGAYEPVTDTDNVGSQTEASGSSEAQDAMKSILASVEEAKQNASDSDGNDDEEEGSDDLYEDKSGSENDNKETGSANEEQEDEENTSQGSSNKEELRDEHSSEGSDEESSKEKDVKVEEAGEKQTEEKEESYDEDNNDNDNSESSEESNRAQEEQDEEEMDEEEKSIENGVDEDTKPASVQSSLRDATIHNELLQKQANYIMASDMLNLAEFQELSSRDKVAAIVNMLNSNPDTALPTSGSSVTNNSESDGFPEQTNWPRPSVDEKQRPDLNGPMTAVERERYNKYLRGENKITEMHDIPPKSRLFIGNLPLKNVSKEELFRIFSPYGHILQINIKNAFGFIQYDNPQSVRNAIAHESQEMNFGKKLILEISSSNARPQFDHGDHGTNSSSTFISSSKRPFQHEDNDAADMYNDNQGYKKSKRCVPACVIYVKRTADRSYANEVFSHFRRGTGLETDMIFLKPRMELRRMINDVAYDGVWGVILVNKTRNVDIQIFYKGPQGETKFDEYISISSDDAIAIFNNLKTSKGSGGMSASTAPPPTTLVGAPNPYAAAAPPPPHQSYYGGYGLTPPMAQQPPMAPQQPPYVQAAPSAYAPYGAPAPAPPTATPYGRYQPQLAQPMPAAPPPPPAAAAAAGDPGQHQLLAAIQNLPPNVVSNLLAAAQQQQQQQQQPQTNQQLLGLLQSMQPQPQPQQQQQQQFASQPVPQPQFQRLQQQHFPQPPAPLNSPPHQTQQPQQSAGNNVQSLLDSLAKLQK</sequence>
<evidence type="ECO:0000256" key="2">
    <source>
        <dbReference type="PROSITE-ProRule" id="PRU00176"/>
    </source>
</evidence>
<feature type="domain" description="RRM" evidence="4">
    <location>
        <begin position="307"/>
        <end position="378"/>
    </location>
</feature>
<feature type="region of interest" description="Disordered" evidence="3">
    <location>
        <begin position="1"/>
        <end position="186"/>
    </location>
</feature>
<feature type="compositionally biased region" description="Acidic residues" evidence="3">
    <location>
        <begin position="158"/>
        <end position="169"/>
    </location>
</feature>
<feature type="compositionally biased region" description="Low complexity" evidence="3">
    <location>
        <begin position="612"/>
        <end position="625"/>
    </location>
</feature>
<dbReference type="InterPro" id="IPR035979">
    <property type="entry name" value="RBD_domain_sf"/>
</dbReference>
<dbReference type="CDD" id="cd12342">
    <property type="entry name" value="RRM_Nab3p"/>
    <property type="match status" value="1"/>
</dbReference>
<dbReference type="Gene3D" id="3.40.50.800">
    <property type="entry name" value="Anticodon-binding domain"/>
    <property type="match status" value="1"/>
</dbReference>
<dbReference type="SMART" id="SM00360">
    <property type="entry name" value="RRM"/>
    <property type="match status" value="1"/>
</dbReference>
<feature type="compositionally biased region" description="Acidic residues" evidence="3">
    <location>
        <begin position="131"/>
        <end position="150"/>
    </location>
</feature>
<dbReference type="PANTHER" id="PTHR13968:SF26">
    <property type="entry name" value="RRM DOMAIN-CONTAINING PROTEIN"/>
    <property type="match status" value="1"/>
</dbReference>
<dbReference type="eggNOG" id="KOG0118">
    <property type="taxonomic scope" value="Eukaryota"/>
</dbReference>
<feature type="compositionally biased region" description="Polar residues" evidence="3">
    <location>
        <begin position="234"/>
        <end position="263"/>
    </location>
</feature>